<sequence>MDYQRPVNPNSFSSRLVSRLGRSFRKDESYSETKDAVEKRRKKEGKKLRKRGAGPTVAPADDVNELGEREYAVFSDQPATMAGTRTRPRAEKERDHGDMLHGLATNDSFDSLLDQSKEQRDPRDIRRRRRQGMLVSPEHEQRIASLPDELWKRIALELTPIEAVLLAMSSKTLYHKLGPMTLQALNSPGNRDFKHAFLYSMDQRYPDQLICFPCGKFHKRLQPGKEMLKIDYVANPVFMCPAVKSSILPRMRLTHGRQLPYSFVQLATRAAKYGPNYGINHENLARRWKCKDSGWTHRTRYMIHEQRLLVRVVSQVFSPPAKSLTETAERHILYDREEYTPFFSVCAHWRDGDLTKICKCMMSHVPSPPDPIHKQLQRGFKVDRSAARPDFIVRGCDECRPARRCPECPTEYLVEVQMLEDPSDKVFPFKHALVVTRWSDLGDGSSPYNSPEWAAINGSDAGGYNSFSNVGRRAVGGVFESAINGHIPGQRLLSLNPKNKKLGEEGHGWY</sequence>
<feature type="region of interest" description="Disordered" evidence="1">
    <location>
        <begin position="1"/>
        <end position="131"/>
    </location>
</feature>
<reference evidence="2 4" key="1">
    <citation type="submission" date="2015-10" db="EMBL/GenBank/DDBJ databases">
        <title>The cercosporin biosynthetic gene cluster was horizontally transferred to several fungal lineages and shown to be expanded in Cercospora beticola based on microsynteny with recipient genomes.</title>
        <authorList>
            <person name="De Jonge R."/>
            <person name="Ebert M.K."/>
            <person name="Suttle J.C."/>
            <person name="Jurick Ii W.M."/>
            <person name="Secor G.A."/>
            <person name="Thomma B.P."/>
            <person name="Van De Peer Y."/>
            <person name="Bolton M.D."/>
        </authorList>
    </citation>
    <scope>NUCLEOTIDE SEQUENCE [LARGE SCALE GENOMIC DNA]</scope>
    <source>
        <strain evidence="2 4">09-40</strain>
    </source>
</reference>
<evidence type="ECO:0000313" key="4">
    <source>
        <dbReference type="Proteomes" id="UP000230605"/>
    </source>
</evidence>
<organism evidence="2 4">
    <name type="scientific">Cercospora beticola</name>
    <name type="common">Sugarbeet leaf spot fungus</name>
    <dbReference type="NCBI Taxonomy" id="122368"/>
    <lineage>
        <taxon>Eukaryota</taxon>
        <taxon>Fungi</taxon>
        <taxon>Dikarya</taxon>
        <taxon>Ascomycota</taxon>
        <taxon>Pezizomycotina</taxon>
        <taxon>Dothideomycetes</taxon>
        <taxon>Dothideomycetidae</taxon>
        <taxon>Mycosphaerellales</taxon>
        <taxon>Mycosphaerellaceae</taxon>
        <taxon>Cercospora</taxon>
    </lineage>
</organism>
<feature type="compositionally biased region" description="Basic and acidic residues" evidence="1">
    <location>
        <begin position="88"/>
        <end position="99"/>
    </location>
</feature>
<dbReference type="EMBL" id="LKMD01000100">
    <property type="protein sequence ID" value="PIB01970.1"/>
    <property type="molecule type" value="Genomic_DNA"/>
</dbReference>
<dbReference type="AlphaFoldDB" id="A0A2G5IB49"/>
<name>A0A2G5IB49_CERBT</name>
<keyword evidence="5" id="KW-1185">Reference proteome</keyword>
<evidence type="ECO:0000256" key="1">
    <source>
        <dbReference type="SAM" id="MobiDB-lite"/>
    </source>
</evidence>
<reference evidence="3 5" key="2">
    <citation type="submission" date="2023-09" db="EMBL/GenBank/DDBJ databases">
        <title>Complete-Gapless Cercospora beticola genome.</title>
        <authorList>
            <person name="Wyatt N.A."/>
            <person name="Spanner R.E."/>
            <person name="Bolton M.D."/>
        </authorList>
    </citation>
    <scope>NUCLEOTIDE SEQUENCE [LARGE SCALE GENOMIC DNA]</scope>
    <source>
        <strain evidence="3">Cb09-40</strain>
    </source>
</reference>
<feature type="compositionally biased region" description="Basic and acidic residues" evidence="1">
    <location>
        <begin position="24"/>
        <end position="38"/>
    </location>
</feature>
<feature type="compositionally biased region" description="Basic residues" evidence="1">
    <location>
        <begin position="39"/>
        <end position="52"/>
    </location>
</feature>
<evidence type="ECO:0000313" key="2">
    <source>
        <dbReference type="EMBL" id="PIB01970.1"/>
    </source>
</evidence>
<evidence type="ECO:0000313" key="3">
    <source>
        <dbReference type="EMBL" id="WPA96637.1"/>
    </source>
</evidence>
<protein>
    <recommendedName>
        <fullName evidence="6">F-box domain-containing protein</fullName>
    </recommendedName>
</protein>
<proteinExistence type="predicted"/>
<feature type="compositionally biased region" description="Polar residues" evidence="1">
    <location>
        <begin position="7"/>
        <end position="16"/>
    </location>
</feature>
<feature type="compositionally biased region" description="Basic and acidic residues" evidence="1">
    <location>
        <begin position="115"/>
        <end position="124"/>
    </location>
</feature>
<gene>
    <name evidence="2" type="ORF">CB0940_01207</name>
    <name evidence="3" type="ORF">RHO25_001244</name>
</gene>
<accession>A0A2G5IB49</accession>
<dbReference type="Proteomes" id="UP001302367">
    <property type="component" value="Chromosome 1"/>
</dbReference>
<dbReference type="EMBL" id="CP134184">
    <property type="protein sequence ID" value="WPA96637.1"/>
    <property type="molecule type" value="Genomic_DNA"/>
</dbReference>
<evidence type="ECO:0000313" key="5">
    <source>
        <dbReference type="Proteomes" id="UP001302367"/>
    </source>
</evidence>
<evidence type="ECO:0008006" key="6">
    <source>
        <dbReference type="Google" id="ProtNLM"/>
    </source>
</evidence>
<dbReference type="Proteomes" id="UP000230605">
    <property type="component" value="Chromosome 1"/>
</dbReference>
<dbReference type="OrthoDB" id="3912356at2759"/>